<dbReference type="Proteomes" id="UP000077701">
    <property type="component" value="Unassembled WGS sequence"/>
</dbReference>
<evidence type="ECO:0000313" key="2">
    <source>
        <dbReference type="Proteomes" id="UP000077701"/>
    </source>
</evidence>
<reference evidence="1 2" key="1">
    <citation type="journal article" date="2016" name="Genome Announc.">
        <title>Draft Genome Sequence of Planomonospora sphaerica JCM9374, a Rare Actinomycete.</title>
        <authorList>
            <person name="Dohra H."/>
            <person name="Suzuki T."/>
            <person name="Inoue Y."/>
            <person name="Kodani S."/>
        </authorList>
    </citation>
    <scope>NUCLEOTIDE SEQUENCE [LARGE SCALE GENOMIC DNA]</scope>
    <source>
        <strain evidence="1 2">JCM 9374</strain>
    </source>
</reference>
<keyword evidence="2" id="KW-1185">Reference proteome</keyword>
<protein>
    <submittedName>
        <fullName evidence="1">Uncharacterized protein</fullName>
    </submittedName>
</protein>
<gene>
    <name evidence="1" type="ORF">PS9374_02692</name>
</gene>
<name>A0A171CPV3_9ACTN</name>
<dbReference type="EMBL" id="BDCX01000006">
    <property type="protein sequence ID" value="GAT67039.1"/>
    <property type="molecule type" value="Genomic_DNA"/>
</dbReference>
<organism evidence="1 2">
    <name type="scientific">Planomonospora sphaerica</name>
    <dbReference type="NCBI Taxonomy" id="161355"/>
    <lineage>
        <taxon>Bacteria</taxon>
        <taxon>Bacillati</taxon>
        <taxon>Actinomycetota</taxon>
        <taxon>Actinomycetes</taxon>
        <taxon>Streptosporangiales</taxon>
        <taxon>Streptosporangiaceae</taxon>
        <taxon>Planomonospora</taxon>
    </lineage>
</organism>
<accession>A0A171CPV3</accession>
<reference evidence="2" key="2">
    <citation type="submission" date="2016-04" db="EMBL/GenBank/DDBJ databases">
        <title>Planomonospora sphaerica JCM9374 whole genome shotgun sequence.</title>
        <authorList>
            <person name="Suzuki T."/>
            <person name="Dohra H."/>
            <person name="Kodani S."/>
        </authorList>
    </citation>
    <scope>NUCLEOTIDE SEQUENCE [LARGE SCALE GENOMIC DNA]</scope>
    <source>
        <strain evidence="2">JCM 9374</strain>
    </source>
</reference>
<proteinExistence type="predicted"/>
<sequence length="307" mass="33609">MVSGGTWTPYRVWTLYLPTGLLAGPAAALRNIRARPEREVWLICEGGALIDLDQRRLLWYGAEPVHPEWLTAAKHVLACAWPGWHVRWACDGVRELGDHIGLTGHDLVTAHAFTDHFADDRPRAPDDPDDPVECLVTVGRAGGAVTAHAVDWPAQDSLLARGPELLDELPAALPMGRLPVPVPLTALHIDPAARQVTAWGYEVPRGADARWPGWRLEFRGDRFAEQNAVCGAPIVAPLSLDWAYQTLRRCLVDAVEEVPTGYCARMRAYYGDLRVPGWDYRPEEVTAALTAVDAAARSTADATGPGR</sequence>
<dbReference type="STRING" id="161355.PS9374_02692"/>
<dbReference type="AlphaFoldDB" id="A0A171CPV3"/>
<evidence type="ECO:0000313" key="1">
    <source>
        <dbReference type="EMBL" id="GAT67039.1"/>
    </source>
</evidence>
<comment type="caution">
    <text evidence="1">The sequence shown here is derived from an EMBL/GenBank/DDBJ whole genome shotgun (WGS) entry which is preliminary data.</text>
</comment>